<dbReference type="Pfam" id="PF03839">
    <property type="entry name" value="Sec62"/>
    <property type="match status" value="1"/>
</dbReference>
<dbReference type="Proteomes" id="UP000507470">
    <property type="component" value="Unassembled WGS sequence"/>
</dbReference>
<dbReference type="PANTHER" id="PTHR12443:SF9">
    <property type="entry name" value="TRANSLOCATION PROTEIN SEC62"/>
    <property type="match status" value="1"/>
</dbReference>
<accession>A0A6J8BM68</accession>
<evidence type="ECO:0000313" key="13">
    <source>
        <dbReference type="EMBL" id="CAC5385045.1"/>
    </source>
</evidence>
<evidence type="ECO:0000256" key="6">
    <source>
        <dbReference type="ARBA" id="ARBA00022824"/>
    </source>
</evidence>
<organism evidence="13 14">
    <name type="scientific">Mytilus coruscus</name>
    <name type="common">Sea mussel</name>
    <dbReference type="NCBI Taxonomy" id="42192"/>
    <lineage>
        <taxon>Eukaryota</taxon>
        <taxon>Metazoa</taxon>
        <taxon>Spiralia</taxon>
        <taxon>Lophotrochozoa</taxon>
        <taxon>Mollusca</taxon>
        <taxon>Bivalvia</taxon>
        <taxon>Autobranchia</taxon>
        <taxon>Pteriomorphia</taxon>
        <taxon>Mytilida</taxon>
        <taxon>Mytiloidea</taxon>
        <taxon>Mytilidae</taxon>
        <taxon>Mytilinae</taxon>
        <taxon>Mytilus</taxon>
    </lineage>
</organism>
<feature type="transmembrane region" description="Helical" evidence="12">
    <location>
        <begin position="330"/>
        <end position="363"/>
    </location>
</feature>
<dbReference type="GO" id="GO:0031204">
    <property type="term" value="P:post-translational protein targeting to membrane, translocation"/>
    <property type="evidence" value="ECO:0007669"/>
    <property type="project" value="TreeGrafter"/>
</dbReference>
<feature type="transmembrane region" description="Helical" evidence="12">
    <location>
        <begin position="305"/>
        <end position="324"/>
    </location>
</feature>
<evidence type="ECO:0000256" key="12">
    <source>
        <dbReference type="SAM" id="Phobius"/>
    </source>
</evidence>
<evidence type="ECO:0000256" key="10">
    <source>
        <dbReference type="ARBA" id="ARBA00023136"/>
    </source>
</evidence>
<evidence type="ECO:0000256" key="4">
    <source>
        <dbReference type="ARBA" id="ARBA00022448"/>
    </source>
</evidence>
<evidence type="ECO:0000256" key="3">
    <source>
        <dbReference type="ARBA" id="ARBA00021257"/>
    </source>
</evidence>
<keyword evidence="14" id="KW-1185">Reference proteome</keyword>
<feature type="compositionally biased region" description="Basic and acidic residues" evidence="11">
    <location>
        <begin position="245"/>
        <end position="267"/>
    </location>
</feature>
<dbReference type="OrthoDB" id="200187at2759"/>
<feature type="compositionally biased region" description="Basic and acidic residues" evidence="11">
    <location>
        <begin position="429"/>
        <end position="446"/>
    </location>
</feature>
<keyword evidence="5 12" id="KW-0812">Transmembrane</keyword>
<keyword evidence="6" id="KW-0256">Endoplasmic reticulum</keyword>
<sequence>MTKGQQSIPLRSNVVIKPQFIITDFSSDEDVDSDENVGENCDTDNEKGNDYYDGNFFKKQSFDHEGIVPMEVLQENKPKSLNENVTENAVEEKQEKSFEETEDEKNRRNFLDWKQKLENGEEKCTKEEYAVAKHLRFNIPIKEAKFVAMGEEVKCFIAKDAVDALMDSKWAKKSDGEIQITDRKSCVNLMNTFLQKGLFHRAVKVERKKDKSDKAKKKKKDDDAIEEDKKSKKEKKKAITDGQESETKTEDKKKDKKDEDKKEEKKEEKKKKERRLKLNMHDDQIFLDGDNIYVWIYDPIPAKTFLIGLLMVVGAVAFCLFPLWPDEIRIGVYYLSLVGASFVGFVLFLVVLKQILFCLLWLLTFGKIHFWLFPNLTEDVGVLESFKPFYEVKRPSETKKAKDVKKEMRKRREKALENEETESETQEMDAEKTEEQGFEMVSHEDITENGNKVQDENNEEDKDHEGDDEDVGEEEDVKDNETGDNSDNVEDKKDK</sequence>
<comment type="subcellular location">
    <subcellularLocation>
        <location evidence="1">Endoplasmic reticulum membrane</location>
        <topology evidence="1">Multi-pass membrane protein</topology>
    </subcellularLocation>
</comment>
<evidence type="ECO:0000256" key="9">
    <source>
        <dbReference type="ARBA" id="ARBA00023010"/>
    </source>
</evidence>
<reference evidence="13 14" key="1">
    <citation type="submission" date="2020-06" db="EMBL/GenBank/DDBJ databases">
        <authorList>
            <person name="Li R."/>
            <person name="Bekaert M."/>
        </authorList>
    </citation>
    <scope>NUCLEOTIDE SEQUENCE [LARGE SCALE GENOMIC DNA]</scope>
    <source>
        <strain evidence="14">wild</strain>
    </source>
</reference>
<evidence type="ECO:0000256" key="7">
    <source>
        <dbReference type="ARBA" id="ARBA00022927"/>
    </source>
</evidence>
<dbReference type="Gene3D" id="1.10.10.10">
    <property type="entry name" value="Winged helix-like DNA-binding domain superfamily/Winged helix DNA-binding domain"/>
    <property type="match status" value="1"/>
</dbReference>
<name>A0A6J8BM68_MYTCO</name>
<feature type="compositionally biased region" description="Basic and acidic residues" evidence="11">
    <location>
        <begin position="90"/>
        <end position="105"/>
    </location>
</feature>
<feature type="compositionally biased region" description="Acidic residues" evidence="11">
    <location>
        <begin position="456"/>
        <end position="488"/>
    </location>
</feature>
<proteinExistence type="inferred from homology"/>
<evidence type="ECO:0000313" key="14">
    <source>
        <dbReference type="Proteomes" id="UP000507470"/>
    </source>
</evidence>
<evidence type="ECO:0000256" key="11">
    <source>
        <dbReference type="SAM" id="MobiDB-lite"/>
    </source>
</evidence>
<dbReference type="PANTHER" id="PTHR12443">
    <property type="entry name" value="TRANSLOCATION PROTEIN SEC62"/>
    <property type="match status" value="1"/>
</dbReference>
<protein>
    <recommendedName>
        <fullName evidence="3">Translocation protein SEC62</fullName>
    </recommendedName>
</protein>
<feature type="region of interest" description="Disordered" evidence="11">
    <location>
        <begin position="401"/>
        <end position="495"/>
    </location>
</feature>
<evidence type="ECO:0000256" key="5">
    <source>
        <dbReference type="ARBA" id="ARBA00022692"/>
    </source>
</evidence>
<evidence type="ECO:0000256" key="1">
    <source>
        <dbReference type="ARBA" id="ARBA00004477"/>
    </source>
</evidence>
<dbReference type="AlphaFoldDB" id="A0A6J8BM68"/>
<feature type="compositionally biased region" description="Acidic residues" evidence="11">
    <location>
        <begin position="28"/>
        <end position="43"/>
    </location>
</feature>
<dbReference type="EMBL" id="CACVKT020003686">
    <property type="protein sequence ID" value="CAC5385045.1"/>
    <property type="molecule type" value="Genomic_DNA"/>
</dbReference>
<keyword evidence="4" id="KW-0813">Transport</keyword>
<evidence type="ECO:0000256" key="2">
    <source>
        <dbReference type="ARBA" id="ARBA00010604"/>
    </source>
</evidence>
<feature type="region of interest" description="Disordered" evidence="11">
    <location>
        <begin position="78"/>
        <end position="105"/>
    </location>
</feature>
<evidence type="ECO:0000256" key="8">
    <source>
        <dbReference type="ARBA" id="ARBA00022989"/>
    </source>
</evidence>
<keyword evidence="7" id="KW-0653">Protein transport</keyword>
<dbReference type="GO" id="GO:0005789">
    <property type="term" value="C:endoplasmic reticulum membrane"/>
    <property type="evidence" value="ECO:0007669"/>
    <property type="project" value="UniProtKB-SubCell"/>
</dbReference>
<feature type="region of interest" description="Disordered" evidence="11">
    <location>
        <begin position="209"/>
        <end position="273"/>
    </location>
</feature>
<dbReference type="InterPro" id="IPR004728">
    <property type="entry name" value="Sec62"/>
</dbReference>
<feature type="compositionally biased region" description="Acidic residues" evidence="11">
    <location>
        <begin position="418"/>
        <end position="428"/>
    </location>
</feature>
<keyword evidence="10 12" id="KW-0472">Membrane</keyword>
<gene>
    <name evidence="13" type="ORF">MCOR_20627</name>
</gene>
<dbReference type="InterPro" id="IPR036388">
    <property type="entry name" value="WH-like_DNA-bd_sf"/>
</dbReference>
<keyword evidence="9" id="KW-0811">Translocation</keyword>
<comment type="similarity">
    <text evidence="2">Belongs to the SEC62 family.</text>
</comment>
<feature type="region of interest" description="Disordered" evidence="11">
    <location>
        <begin position="28"/>
        <end position="49"/>
    </location>
</feature>
<keyword evidence="8 12" id="KW-1133">Transmembrane helix</keyword>